<name>A0ABV7WUZ5_9GAMM</name>
<gene>
    <name evidence="3" type="ORF">ACFOND_08760</name>
</gene>
<dbReference type="InterPro" id="IPR006869">
    <property type="entry name" value="DUF547"/>
</dbReference>
<dbReference type="Pfam" id="PF04784">
    <property type="entry name" value="DUF547"/>
    <property type="match status" value="1"/>
</dbReference>
<evidence type="ECO:0000313" key="4">
    <source>
        <dbReference type="Proteomes" id="UP001595710"/>
    </source>
</evidence>
<feature type="signal peptide" evidence="1">
    <location>
        <begin position="1"/>
        <end position="20"/>
    </location>
</feature>
<dbReference type="Proteomes" id="UP001595710">
    <property type="component" value="Unassembled WGS sequence"/>
</dbReference>
<feature type="domain" description="DUF547" evidence="2">
    <location>
        <begin position="87"/>
        <end position="202"/>
    </location>
</feature>
<dbReference type="EMBL" id="JBHRYN010000011">
    <property type="protein sequence ID" value="MFC3701725.1"/>
    <property type="molecule type" value="Genomic_DNA"/>
</dbReference>
<dbReference type="RefSeq" id="WP_290279976.1">
    <property type="nucleotide sequence ID" value="NZ_JAUFQI010000001.1"/>
</dbReference>
<evidence type="ECO:0000313" key="3">
    <source>
        <dbReference type="EMBL" id="MFC3701725.1"/>
    </source>
</evidence>
<dbReference type="PANTHER" id="PTHR46361">
    <property type="entry name" value="ELECTRON CARRIER/ PROTEIN DISULFIDE OXIDOREDUCTASE"/>
    <property type="match status" value="1"/>
</dbReference>
<protein>
    <submittedName>
        <fullName evidence="3">DUF547 domain-containing protein</fullName>
    </submittedName>
</protein>
<reference evidence="4" key="1">
    <citation type="journal article" date="2019" name="Int. J. Syst. Evol. Microbiol.">
        <title>The Global Catalogue of Microorganisms (GCM) 10K type strain sequencing project: providing services to taxonomists for standard genome sequencing and annotation.</title>
        <authorList>
            <consortium name="The Broad Institute Genomics Platform"/>
            <consortium name="The Broad Institute Genome Sequencing Center for Infectious Disease"/>
            <person name="Wu L."/>
            <person name="Ma J."/>
        </authorList>
    </citation>
    <scope>NUCLEOTIDE SEQUENCE [LARGE SCALE GENOMIC DNA]</scope>
    <source>
        <strain evidence="4">CECT 8288</strain>
    </source>
</reference>
<organism evidence="3 4">
    <name type="scientific">Reinekea marina</name>
    <dbReference type="NCBI Taxonomy" id="1310421"/>
    <lineage>
        <taxon>Bacteria</taxon>
        <taxon>Pseudomonadati</taxon>
        <taxon>Pseudomonadota</taxon>
        <taxon>Gammaproteobacteria</taxon>
        <taxon>Oceanospirillales</taxon>
        <taxon>Saccharospirillaceae</taxon>
        <taxon>Reinekea</taxon>
    </lineage>
</organism>
<dbReference type="PANTHER" id="PTHR46361:SF3">
    <property type="entry name" value="ELECTRON CARRIER_ PROTEIN DISULFIDE OXIDOREDUCTASE"/>
    <property type="match status" value="1"/>
</dbReference>
<keyword evidence="1" id="KW-0732">Signal</keyword>
<comment type="caution">
    <text evidence="3">The sequence shown here is derived from an EMBL/GenBank/DDBJ whole genome shotgun (WGS) entry which is preliminary data.</text>
</comment>
<accession>A0ABV7WUZ5</accession>
<proteinExistence type="predicted"/>
<feature type="chain" id="PRO_5046673541" evidence="1">
    <location>
        <begin position="21"/>
        <end position="272"/>
    </location>
</feature>
<keyword evidence="4" id="KW-1185">Reference proteome</keyword>
<evidence type="ECO:0000256" key="1">
    <source>
        <dbReference type="SAM" id="SignalP"/>
    </source>
</evidence>
<evidence type="ECO:0000259" key="2">
    <source>
        <dbReference type="Pfam" id="PF04784"/>
    </source>
</evidence>
<sequence length="272" mass="31101">MFKYILMAVSLFAFTATAHANTPISAFSTNQPNSTTALDHSDWQYFLDTHLNYDEFGQSYFSYQQVTPQELAMLNNYIQRMEKVKPHQLSAIEEKAFWINLYNALTVKVVLDAYPVDSIKDIDGKFGGLFATGPWEKERIMVSGVGLSLNNIEHDIVRPKYNDYRIHFALNCAAKGCPNLSNQVFTASNIEQQLNEAEATFVNHQRGVRFDGRQLVLSKIFDWYLEDFAQNETALIQLIAPKVNATTRARLNGYKGKIKYEYDWSLNEVAQP</sequence>